<evidence type="ECO:0000256" key="6">
    <source>
        <dbReference type="SAM" id="MobiDB-lite"/>
    </source>
</evidence>
<dbReference type="InterPro" id="IPR008271">
    <property type="entry name" value="Ser/Thr_kinase_AS"/>
</dbReference>
<feature type="region of interest" description="Disordered" evidence="6">
    <location>
        <begin position="254"/>
        <end position="315"/>
    </location>
</feature>
<gene>
    <name evidence="8" type="ORF">BU23DRAFT_100238</name>
</gene>
<evidence type="ECO:0000313" key="9">
    <source>
        <dbReference type="Proteomes" id="UP000800036"/>
    </source>
</evidence>
<proteinExistence type="inferred from homology"/>
<dbReference type="Gene3D" id="3.30.200.20">
    <property type="entry name" value="Phosphorylase Kinase, domain 1"/>
    <property type="match status" value="1"/>
</dbReference>
<feature type="compositionally biased region" description="Polar residues" evidence="6">
    <location>
        <begin position="91"/>
        <end position="100"/>
    </location>
</feature>
<feature type="compositionally biased region" description="Polar residues" evidence="6">
    <location>
        <begin position="391"/>
        <end position="402"/>
    </location>
</feature>
<evidence type="ECO:0000256" key="2">
    <source>
        <dbReference type="ARBA" id="ARBA00022741"/>
    </source>
</evidence>
<dbReference type="PANTHER" id="PTHR11042">
    <property type="entry name" value="EUKARYOTIC TRANSLATION INITIATION FACTOR 2-ALPHA KINASE EIF2-ALPHA KINASE -RELATED"/>
    <property type="match status" value="1"/>
</dbReference>
<keyword evidence="1" id="KW-0808">Transferase</keyword>
<feature type="region of interest" description="Disordered" evidence="6">
    <location>
        <begin position="491"/>
        <end position="635"/>
    </location>
</feature>
<dbReference type="PANTHER" id="PTHR11042:SF187">
    <property type="entry name" value="EUKARYOTIC TRANSLATION INITIATION FACTOR 2-ALPHA KINASE 2"/>
    <property type="match status" value="1"/>
</dbReference>
<keyword evidence="4" id="KW-0067">ATP-binding</keyword>
<dbReference type="GO" id="GO:0005634">
    <property type="term" value="C:nucleus"/>
    <property type="evidence" value="ECO:0007669"/>
    <property type="project" value="TreeGrafter"/>
</dbReference>
<feature type="compositionally biased region" description="Basic residues" evidence="6">
    <location>
        <begin position="568"/>
        <end position="583"/>
    </location>
</feature>
<organism evidence="8 9">
    <name type="scientific">Bimuria novae-zelandiae CBS 107.79</name>
    <dbReference type="NCBI Taxonomy" id="1447943"/>
    <lineage>
        <taxon>Eukaryota</taxon>
        <taxon>Fungi</taxon>
        <taxon>Dikarya</taxon>
        <taxon>Ascomycota</taxon>
        <taxon>Pezizomycotina</taxon>
        <taxon>Dothideomycetes</taxon>
        <taxon>Pleosporomycetidae</taxon>
        <taxon>Pleosporales</taxon>
        <taxon>Massarineae</taxon>
        <taxon>Didymosphaeriaceae</taxon>
        <taxon>Bimuria</taxon>
    </lineage>
</organism>
<dbReference type="OrthoDB" id="5337378at2759"/>
<feature type="region of interest" description="Disordered" evidence="6">
    <location>
        <begin position="353"/>
        <end position="476"/>
    </location>
</feature>
<dbReference type="PROSITE" id="PS00108">
    <property type="entry name" value="PROTEIN_KINASE_ST"/>
    <property type="match status" value="1"/>
</dbReference>
<name>A0A6A5VSG4_9PLEO</name>
<dbReference type="SMART" id="SM00220">
    <property type="entry name" value="S_TKc"/>
    <property type="match status" value="1"/>
</dbReference>
<reference evidence="8" key="1">
    <citation type="journal article" date="2020" name="Stud. Mycol.">
        <title>101 Dothideomycetes genomes: a test case for predicting lifestyles and emergence of pathogens.</title>
        <authorList>
            <person name="Haridas S."/>
            <person name="Albert R."/>
            <person name="Binder M."/>
            <person name="Bloem J."/>
            <person name="Labutti K."/>
            <person name="Salamov A."/>
            <person name="Andreopoulos B."/>
            <person name="Baker S."/>
            <person name="Barry K."/>
            <person name="Bills G."/>
            <person name="Bluhm B."/>
            <person name="Cannon C."/>
            <person name="Castanera R."/>
            <person name="Culley D."/>
            <person name="Daum C."/>
            <person name="Ezra D."/>
            <person name="Gonzalez J."/>
            <person name="Henrissat B."/>
            <person name="Kuo A."/>
            <person name="Liang C."/>
            <person name="Lipzen A."/>
            <person name="Lutzoni F."/>
            <person name="Magnuson J."/>
            <person name="Mondo S."/>
            <person name="Nolan M."/>
            <person name="Ohm R."/>
            <person name="Pangilinan J."/>
            <person name="Park H.-J."/>
            <person name="Ramirez L."/>
            <person name="Alfaro M."/>
            <person name="Sun H."/>
            <person name="Tritt A."/>
            <person name="Yoshinaga Y."/>
            <person name="Zwiers L.-H."/>
            <person name="Turgeon B."/>
            <person name="Goodwin S."/>
            <person name="Spatafora J."/>
            <person name="Crous P."/>
            <person name="Grigoriev I."/>
        </authorList>
    </citation>
    <scope>NUCLEOTIDE SEQUENCE</scope>
    <source>
        <strain evidence="8">CBS 107.79</strain>
    </source>
</reference>
<evidence type="ECO:0000256" key="5">
    <source>
        <dbReference type="ARBA" id="ARBA00037982"/>
    </source>
</evidence>
<dbReference type="InterPro" id="IPR050339">
    <property type="entry name" value="CC_SR_Kinase"/>
</dbReference>
<dbReference type="Gene3D" id="1.10.510.10">
    <property type="entry name" value="Transferase(Phosphotransferase) domain 1"/>
    <property type="match status" value="1"/>
</dbReference>
<dbReference type="GO" id="GO:0005524">
    <property type="term" value="F:ATP binding"/>
    <property type="evidence" value="ECO:0007669"/>
    <property type="project" value="UniProtKB-KW"/>
</dbReference>
<feature type="compositionally biased region" description="Low complexity" evidence="6">
    <location>
        <begin position="368"/>
        <end position="377"/>
    </location>
</feature>
<protein>
    <recommendedName>
        <fullName evidence="7">Protein kinase domain-containing protein</fullName>
    </recommendedName>
</protein>
<evidence type="ECO:0000256" key="1">
    <source>
        <dbReference type="ARBA" id="ARBA00022679"/>
    </source>
</evidence>
<keyword evidence="9" id="KW-1185">Reference proteome</keyword>
<evidence type="ECO:0000313" key="8">
    <source>
        <dbReference type="EMBL" id="KAF1979529.1"/>
    </source>
</evidence>
<keyword evidence="3" id="KW-0418">Kinase</keyword>
<feature type="region of interest" description="Disordered" evidence="6">
    <location>
        <begin position="91"/>
        <end position="159"/>
    </location>
</feature>
<feature type="compositionally biased region" description="Basic and acidic residues" evidence="6">
    <location>
        <begin position="254"/>
        <end position="264"/>
    </location>
</feature>
<dbReference type="InterPro" id="IPR011009">
    <property type="entry name" value="Kinase-like_dom_sf"/>
</dbReference>
<dbReference type="AlphaFoldDB" id="A0A6A5VSG4"/>
<dbReference type="GO" id="GO:0004694">
    <property type="term" value="F:eukaryotic translation initiation factor 2alpha kinase activity"/>
    <property type="evidence" value="ECO:0007669"/>
    <property type="project" value="TreeGrafter"/>
</dbReference>
<feature type="compositionally biased region" description="Low complexity" evidence="6">
    <location>
        <begin position="118"/>
        <end position="128"/>
    </location>
</feature>
<feature type="region of interest" description="Disordered" evidence="6">
    <location>
        <begin position="189"/>
        <end position="235"/>
    </location>
</feature>
<feature type="compositionally biased region" description="Polar residues" evidence="6">
    <location>
        <begin position="269"/>
        <end position="278"/>
    </location>
</feature>
<feature type="compositionally biased region" description="Low complexity" evidence="6">
    <location>
        <begin position="36"/>
        <end position="49"/>
    </location>
</feature>
<comment type="similarity">
    <text evidence="5">Belongs to the protein kinase superfamily. Ser/Thr protein kinase family. GCN2 subfamily.</text>
</comment>
<dbReference type="InterPro" id="IPR000719">
    <property type="entry name" value="Prot_kinase_dom"/>
</dbReference>
<dbReference type="Pfam" id="PF00069">
    <property type="entry name" value="Pkinase"/>
    <property type="match status" value="1"/>
</dbReference>
<dbReference type="GO" id="GO:0005737">
    <property type="term" value="C:cytoplasm"/>
    <property type="evidence" value="ECO:0007669"/>
    <property type="project" value="TreeGrafter"/>
</dbReference>
<dbReference type="EMBL" id="ML976657">
    <property type="protein sequence ID" value="KAF1979529.1"/>
    <property type="molecule type" value="Genomic_DNA"/>
</dbReference>
<evidence type="ECO:0000256" key="4">
    <source>
        <dbReference type="ARBA" id="ARBA00022840"/>
    </source>
</evidence>
<feature type="compositionally biased region" description="Basic and acidic residues" evidence="6">
    <location>
        <begin position="442"/>
        <end position="455"/>
    </location>
</feature>
<dbReference type="SUPFAM" id="SSF56112">
    <property type="entry name" value="Protein kinase-like (PK-like)"/>
    <property type="match status" value="1"/>
</dbReference>
<dbReference type="Proteomes" id="UP000800036">
    <property type="component" value="Unassembled WGS sequence"/>
</dbReference>
<evidence type="ECO:0000256" key="3">
    <source>
        <dbReference type="ARBA" id="ARBA00022777"/>
    </source>
</evidence>
<accession>A0A6A5VSG4</accession>
<sequence>MDFAYSPHRETGGILHLPSPTHHAYPAHLASSIQQLRRSLSRSPSKPSRFQLRMTKPDASGSPISPLATSRAFSPKALKQCSPIAAYTESPFASQAATTSKKSKFTVRRSLQDRLRSSPRNRTTTTPKSPRRALVESTDRVNTSPFVSRPLFGDENMPARRNSTDLWDEEDNSARFDIDDQPIKFEFARSQPLNPTTPATPRFGPPQPSPLKRRDGASGFEPASCATPNPKRRSLHAGMPAEFNVFEQTPIRHNAEDSHPHQDSEPLNLFSTPAPNLNTPARRTTTMRRAVSQRTPAGSPRPKPSMDGDFMKPGLAASKTRPQRASLDGFNFSSPVSADASVFGRSTMQPFMRGGAGNPTRHPLANTVSASASSSVSGDSPIASRVPPTSGPRNLNSFTQSLPLGAVRPHDSSDSTFGTPLPYRPAEPNIFARSTGGLLSKKSRDVESPKADKYQLPETPSKRHSFPPPLNVESPLSHSFRTSFRDRIQEQQQPVFGTPSTQTSKLSFTSMFGDSGSLSQRRGSHVSVDGIDDDTSVSPTGNRMIDSQSSVDDMPPTPTKNGDSYGRRSGRSSLRRSTFKRPVTRGSIGADTFTAPDESTTPRNDPAPAFRHSISGTFPSTPLHEPSTVPDPSKLSISGHRSGPILFGSSFGSDCSNSFPPMTPTTPRDHSTLFSRNQSAIPIGLPKNDVDESLAARFGHVEPLERAKGEFSQIFKVGKPLNRGLGQSFSAGDLYTVVKKSKKPISGPMDRKKKLQEVQVLMALRGNDHIVAYKAHWEYDQHLYIETEYCDNGNLKDFLTKGRLDDFRIWKILLDLSLGLKFIHENSFIHLDLKPANILIDFGGWLKIADFGLATAWPAEKGIDGEGDRAYLSPEALQGRFDKPADVYALGLIMSEIAGDCEMPQYGESWQKLRSGDFNSVLPSLSWSTQSTLSRDENGDPIESASQSFVDSTGYLTQEFQNEVAKAPRFMTDDQDPNAMDQIAKAMIRYDPAERPTAEAVSMAFGCQWVAQRRSSGATIYEGNFGPSEESLCGYEPMITDNVDAMDMS</sequence>
<feature type="region of interest" description="Disordered" evidence="6">
    <location>
        <begin position="36"/>
        <end position="71"/>
    </location>
</feature>
<dbReference type="PROSITE" id="PS50011">
    <property type="entry name" value="PROTEIN_KINASE_DOM"/>
    <property type="match status" value="1"/>
</dbReference>
<feature type="domain" description="Protein kinase" evidence="7">
    <location>
        <begin position="700"/>
        <end position="1010"/>
    </location>
</feature>
<feature type="compositionally biased region" description="Low complexity" evidence="6">
    <location>
        <begin position="279"/>
        <end position="290"/>
    </location>
</feature>
<feature type="compositionally biased region" description="Polar residues" evidence="6">
    <location>
        <begin position="536"/>
        <end position="551"/>
    </location>
</feature>
<keyword evidence="2" id="KW-0547">Nucleotide-binding</keyword>
<feature type="compositionally biased region" description="Polar residues" evidence="6">
    <location>
        <begin position="491"/>
        <end position="521"/>
    </location>
</feature>
<evidence type="ECO:0000259" key="7">
    <source>
        <dbReference type="PROSITE" id="PS50011"/>
    </source>
</evidence>